<evidence type="ECO:0000313" key="9">
    <source>
        <dbReference type="Proteomes" id="UP000037977"/>
    </source>
</evidence>
<dbReference type="AlphaFoldDB" id="A0A0M9DHM7"/>
<dbReference type="RefSeq" id="WP_053996863.1">
    <property type="nucleotide sequence ID" value="NZ_CP065643.1"/>
</dbReference>
<keyword evidence="2" id="KW-0805">Transcription regulation</keyword>
<dbReference type="InterPro" id="IPR036388">
    <property type="entry name" value="WH-like_DNA-bd_sf"/>
</dbReference>
<protein>
    <submittedName>
        <fullName evidence="8">RNA polymerase subunit sigma-24</fullName>
    </submittedName>
</protein>
<keyword evidence="3" id="KW-0731">Sigma factor</keyword>
<evidence type="ECO:0000256" key="1">
    <source>
        <dbReference type="ARBA" id="ARBA00010641"/>
    </source>
</evidence>
<dbReference type="InterPro" id="IPR013249">
    <property type="entry name" value="RNA_pol_sigma70_r4_t2"/>
</dbReference>
<dbReference type="PATRIC" id="fig|33935.3.peg.4491"/>
<feature type="domain" description="RNA polymerase sigma factor 70 region 4 type 2" evidence="7">
    <location>
        <begin position="125"/>
        <end position="177"/>
    </location>
</feature>
<evidence type="ECO:0000259" key="7">
    <source>
        <dbReference type="Pfam" id="PF08281"/>
    </source>
</evidence>
<dbReference type="Pfam" id="PF08281">
    <property type="entry name" value="Sigma70_r4_2"/>
    <property type="match status" value="1"/>
</dbReference>
<dbReference type="InterPro" id="IPR013325">
    <property type="entry name" value="RNA_pol_sigma_r2"/>
</dbReference>
<evidence type="ECO:0000259" key="6">
    <source>
        <dbReference type="Pfam" id="PF04542"/>
    </source>
</evidence>
<dbReference type="Proteomes" id="UP000037977">
    <property type="component" value="Unassembled WGS sequence"/>
</dbReference>
<evidence type="ECO:0000313" key="8">
    <source>
        <dbReference type="EMBL" id="KOY80362.1"/>
    </source>
</evidence>
<dbReference type="Gene3D" id="1.10.1740.10">
    <property type="match status" value="1"/>
</dbReference>
<accession>A0A0M9DHM7</accession>
<dbReference type="InterPro" id="IPR014284">
    <property type="entry name" value="RNA_pol_sigma-70_dom"/>
</dbReference>
<evidence type="ECO:0000256" key="3">
    <source>
        <dbReference type="ARBA" id="ARBA00023082"/>
    </source>
</evidence>
<sequence>MTALNQSKERADIDIESIVEQVQSGDTRAYAEIIRCFQKQIYIYCYYMLGTKEEAEDASQDIFIKGLENIHRFSYTVSLSAWLYKIAHHHCIDVIKAKNKGYKFWLNMKQEQVKQTQAPIPEYDEMVHRLLENLRVDEKRILLLRSIEEYSFDEIAAIMDMKAATVRKKYERLRKKLMKENMLGGDIYGHSFKIGG</sequence>
<feature type="domain" description="RNA polymerase sigma-70 region 2" evidence="6">
    <location>
        <begin position="34"/>
        <end position="99"/>
    </location>
</feature>
<dbReference type="OrthoDB" id="2732687at2"/>
<dbReference type="NCBIfam" id="TIGR02937">
    <property type="entry name" value="sigma70-ECF"/>
    <property type="match status" value="1"/>
</dbReference>
<proteinExistence type="inferred from homology"/>
<evidence type="ECO:0000256" key="2">
    <source>
        <dbReference type="ARBA" id="ARBA00023015"/>
    </source>
</evidence>
<dbReference type="CDD" id="cd06171">
    <property type="entry name" value="Sigma70_r4"/>
    <property type="match status" value="1"/>
</dbReference>
<dbReference type="InterPro" id="IPR039425">
    <property type="entry name" value="RNA_pol_sigma-70-like"/>
</dbReference>
<reference evidence="8 9" key="1">
    <citation type="submission" date="2015-07" db="EMBL/GenBank/DDBJ databases">
        <title>Genome sequencing project for genomic taxonomy and phylogenomics of Bacillus-like bacteria.</title>
        <authorList>
            <person name="Liu B."/>
            <person name="Wang J."/>
            <person name="Zhu Y."/>
            <person name="Liu G."/>
            <person name="Chen Q."/>
            <person name="Chen Z."/>
            <person name="Che J."/>
            <person name="Ge C."/>
            <person name="Shi H."/>
            <person name="Pan Z."/>
            <person name="Liu X."/>
        </authorList>
    </citation>
    <scope>NUCLEOTIDE SEQUENCE [LARGE SCALE GENOMIC DNA]</scope>
    <source>
        <strain evidence="8 9">DSM 54</strain>
    </source>
</reference>
<comment type="similarity">
    <text evidence="1">Belongs to the sigma-70 factor family. ECF subfamily.</text>
</comment>
<dbReference type="SUPFAM" id="SSF88946">
    <property type="entry name" value="Sigma2 domain of RNA polymerase sigma factors"/>
    <property type="match status" value="1"/>
</dbReference>
<evidence type="ECO:0000256" key="4">
    <source>
        <dbReference type="ARBA" id="ARBA00023125"/>
    </source>
</evidence>
<keyword evidence="5" id="KW-0804">Transcription</keyword>
<dbReference type="Pfam" id="PF04542">
    <property type="entry name" value="Sigma70_r2"/>
    <property type="match status" value="1"/>
</dbReference>
<dbReference type="EMBL" id="LGCI01000011">
    <property type="protein sequence ID" value="KOY80362.1"/>
    <property type="molecule type" value="Genomic_DNA"/>
</dbReference>
<comment type="caution">
    <text evidence="8">The sequence shown here is derived from an EMBL/GenBank/DDBJ whole genome shotgun (WGS) entry which is preliminary data.</text>
</comment>
<keyword evidence="4" id="KW-0238">DNA-binding</keyword>
<dbReference type="InterPro" id="IPR007627">
    <property type="entry name" value="RNA_pol_sigma70_r2"/>
</dbReference>
<dbReference type="GO" id="GO:0006352">
    <property type="term" value="P:DNA-templated transcription initiation"/>
    <property type="evidence" value="ECO:0007669"/>
    <property type="project" value="InterPro"/>
</dbReference>
<name>A0A0M9DHM7_9BACI</name>
<dbReference type="SUPFAM" id="SSF88659">
    <property type="entry name" value="Sigma3 and sigma4 domains of RNA polymerase sigma factors"/>
    <property type="match status" value="1"/>
</dbReference>
<dbReference type="GO" id="GO:0003677">
    <property type="term" value="F:DNA binding"/>
    <property type="evidence" value="ECO:0007669"/>
    <property type="project" value="UniProtKB-KW"/>
</dbReference>
<dbReference type="GO" id="GO:0016987">
    <property type="term" value="F:sigma factor activity"/>
    <property type="evidence" value="ECO:0007669"/>
    <property type="project" value="UniProtKB-KW"/>
</dbReference>
<dbReference type="InterPro" id="IPR013324">
    <property type="entry name" value="RNA_pol_sigma_r3/r4-like"/>
</dbReference>
<dbReference type="PANTHER" id="PTHR43133:SF8">
    <property type="entry name" value="RNA POLYMERASE SIGMA FACTOR HI_1459-RELATED"/>
    <property type="match status" value="1"/>
</dbReference>
<organism evidence="8 9">
    <name type="scientific">Lysinibacillus macroides</name>
    <dbReference type="NCBI Taxonomy" id="33935"/>
    <lineage>
        <taxon>Bacteria</taxon>
        <taxon>Bacillati</taxon>
        <taxon>Bacillota</taxon>
        <taxon>Bacilli</taxon>
        <taxon>Bacillales</taxon>
        <taxon>Bacillaceae</taxon>
        <taxon>Lysinibacillus</taxon>
    </lineage>
</organism>
<dbReference type="STRING" id="33935.ADM90_21225"/>
<dbReference type="PANTHER" id="PTHR43133">
    <property type="entry name" value="RNA POLYMERASE ECF-TYPE SIGMA FACTO"/>
    <property type="match status" value="1"/>
</dbReference>
<evidence type="ECO:0000256" key="5">
    <source>
        <dbReference type="ARBA" id="ARBA00023163"/>
    </source>
</evidence>
<gene>
    <name evidence="8" type="ORF">ADM90_21225</name>
</gene>
<keyword evidence="9" id="KW-1185">Reference proteome</keyword>
<dbReference type="Gene3D" id="1.10.10.10">
    <property type="entry name" value="Winged helix-like DNA-binding domain superfamily/Winged helix DNA-binding domain"/>
    <property type="match status" value="1"/>
</dbReference>